<protein>
    <submittedName>
        <fullName evidence="1">Uncharacterized protein</fullName>
    </submittedName>
</protein>
<gene>
    <name evidence="1" type="ORF">PHLGIDRAFT_423631</name>
</gene>
<evidence type="ECO:0000313" key="1">
    <source>
        <dbReference type="EMBL" id="KIP07324.1"/>
    </source>
</evidence>
<dbReference type="HOGENOM" id="CLU_1533134_0_0_1"/>
<keyword evidence="2" id="KW-1185">Reference proteome</keyword>
<evidence type="ECO:0000313" key="2">
    <source>
        <dbReference type="Proteomes" id="UP000053257"/>
    </source>
</evidence>
<sequence length="175" mass="18584">MSKFRPPSAVICRPPPFLCPPTLAYLLFSLAVLIQSPPRPLLSTPDMCSACGVLRAQSRRSVAPCPCHLSHSSSTPPPPPSLIHLAPSLPRSRTRASYQIASQTASLLAHRQNSSGPTPGVVCTQLVHRLHSPPPCTRRNSILGQTTASVVCSSGKLPCADVRRAIPAGVTFPSR</sequence>
<dbReference type="AlphaFoldDB" id="A0A0C3NQB4"/>
<dbReference type="Proteomes" id="UP000053257">
    <property type="component" value="Unassembled WGS sequence"/>
</dbReference>
<name>A0A0C3NQB4_PHLG1</name>
<organism evidence="1 2">
    <name type="scientific">Phlebiopsis gigantea (strain 11061_1 CR5-6)</name>
    <name type="common">White-rot fungus</name>
    <name type="synonym">Peniophora gigantea</name>
    <dbReference type="NCBI Taxonomy" id="745531"/>
    <lineage>
        <taxon>Eukaryota</taxon>
        <taxon>Fungi</taxon>
        <taxon>Dikarya</taxon>
        <taxon>Basidiomycota</taxon>
        <taxon>Agaricomycotina</taxon>
        <taxon>Agaricomycetes</taxon>
        <taxon>Polyporales</taxon>
        <taxon>Phanerochaetaceae</taxon>
        <taxon>Phlebiopsis</taxon>
    </lineage>
</organism>
<proteinExistence type="predicted"/>
<dbReference type="EMBL" id="KN840499">
    <property type="protein sequence ID" value="KIP07324.1"/>
    <property type="molecule type" value="Genomic_DNA"/>
</dbReference>
<reference evidence="1 2" key="1">
    <citation type="journal article" date="2014" name="PLoS Genet.">
        <title>Analysis of the Phlebiopsis gigantea genome, transcriptome and secretome provides insight into its pioneer colonization strategies of wood.</title>
        <authorList>
            <person name="Hori C."/>
            <person name="Ishida T."/>
            <person name="Igarashi K."/>
            <person name="Samejima M."/>
            <person name="Suzuki H."/>
            <person name="Master E."/>
            <person name="Ferreira P."/>
            <person name="Ruiz-Duenas F.J."/>
            <person name="Held B."/>
            <person name="Canessa P."/>
            <person name="Larrondo L.F."/>
            <person name="Schmoll M."/>
            <person name="Druzhinina I.S."/>
            <person name="Kubicek C.P."/>
            <person name="Gaskell J.A."/>
            <person name="Kersten P."/>
            <person name="St John F."/>
            <person name="Glasner J."/>
            <person name="Sabat G."/>
            <person name="Splinter BonDurant S."/>
            <person name="Syed K."/>
            <person name="Yadav J."/>
            <person name="Mgbeahuruike A.C."/>
            <person name="Kovalchuk A."/>
            <person name="Asiegbu F.O."/>
            <person name="Lackner G."/>
            <person name="Hoffmeister D."/>
            <person name="Rencoret J."/>
            <person name="Gutierrez A."/>
            <person name="Sun H."/>
            <person name="Lindquist E."/>
            <person name="Barry K."/>
            <person name="Riley R."/>
            <person name="Grigoriev I.V."/>
            <person name="Henrissat B."/>
            <person name="Kues U."/>
            <person name="Berka R.M."/>
            <person name="Martinez A.T."/>
            <person name="Covert S.F."/>
            <person name="Blanchette R.A."/>
            <person name="Cullen D."/>
        </authorList>
    </citation>
    <scope>NUCLEOTIDE SEQUENCE [LARGE SCALE GENOMIC DNA]</scope>
    <source>
        <strain evidence="1 2">11061_1 CR5-6</strain>
    </source>
</reference>
<accession>A0A0C3NQB4</accession>